<protein>
    <submittedName>
        <fullName evidence="1">Uncharacterized protein</fullName>
    </submittedName>
</protein>
<evidence type="ECO:0000313" key="2">
    <source>
        <dbReference type="Proteomes" id="UP000248806"/>
    </source>
</evidence>
<comment type="caution">
    <text evidence="1">The sequence shown here is derived from an EMBL/GenBank/DDBJ whole genome shotgun (WGS) entry which is preliminary data.</text>
</comment>
<keyword evidence="2" id="KW-1185">Reference proteome</keyword>
<dbReference type="RefSeq" id="WP_111326014.1">
    <property type="nucleotide sequence ID" value="NZ_BIFX01000001.1"/>
</dbReference>
<reference evidence="1 2" key="1">
    <citation type="submission" date="2018-06" db="EMBL/GenBank/DDBJ databases">
        <title>Genomic Encyclopedia of Archaeal and Bacterial Type Strains, Phase II (KMG-II): from individual species to whole genera.</title>
        <authorList>
            <person name="Goeker M."/>
        </authorList>
    </citation>
    <scope>NUCLEOTIDE SEQUENCE [LARGE SCALE GENOMIC DNA]</scope>
    <source>
        <strain evidence="1 2">ATCC BAA-1881</strain>
    </source>
</reference>
<proteinExistence type="predicted"/>
<organism evidence="1 2">
    <name type="scientific">Thermosporothrix hazakensis</name>
    <dbReference type="NCBI Taxonomy" id="644383"/>
    <lineage>
        <taxon>Bacteria</taxon>
        <taxon>Bacillati</taxon>
        <taxon>Chloroflexota</taxon>
        <taxon>Ktedonobacteria</taxon>
        <taxon>Ktedonobacterales</taxon>
        <taxon>Thermosporotrichaceae</taxon>
        <taxon>Thermosporothrix</taxon>
    </lineage>
</organism>
<dbReference type="EMBL" id="QKUF01000038">
    <property type="protein sequence ID" value="PZW21016.1"/>
    <property type="molecule type" value="Genomic_DNA"/>
</dbReference>
<sequence length="67" mass="7208">MIMQILSHHAFKPAAGMLCLAVPFSAFQVNQIDGFAPIGMSRQRDFGAHSVSMPNLRGDPPARGVDV</sequence>
<name>A0A326TVR6_THEHA</name>
<accession>A0A326TVR6</accession>
<dbReference type="AlphaFoldDB" id="A0A326TVR6"/>
<dbReference type="Proteomes" id="UP000248806">
    <property type="component" value="Unassembled WGS sequence"/>
</dbReference>
<evidence type="ECO:0000313" key="1">
    <source>
        <dbReference type="EMBL" id="PZW21016.1"/>
    </source>
</evidence>
<gene>
    <name evidence="1" type="ORF">EI42_05778</name>
</gene>